<dbReference type="EMBL" id="PFNL01000163">
    <property type="protein sequence ID" value="PIZ44811.1"/>
    <property type="molecule type" value="Genomic_DNA"/>
</dbReference>
<reference evidence="3" key="1">
    <citation type="submission" date="2017-09" db="EMBL/GenBank/DDBJ databases">
        <title>Depth-based differentiation of microbial function through sediment-hosted aquifers and enrichment of novel symbionts in the deep terrestrial subsurface.</title>
        <authorList>
            <person name="Probst A.J."/>
            <person name="Ladd B."/>
            <person name="Jarett J.K."/>
            <person name="Geller-Mcgrath D.E."/>
            <person name="Sieber C.M.K."/>
            <person name="Emerson J.B."/>
            <person name="Anantharaman K."/>
            <person name="Thomas B.C."/>
            <person name="Malmstrom R."/>
            <person name="Stieglmeier M."/>
            <person name="Klingl A."/>
            <person name="Woyke T."/>
            <person name="Ryan C.M."/>
            <person name="Banfield J.F."/>
        </authorList>
    </citation>
    <scope>NUCLEOTIDE SEQUENCE [LARGE SCALE GENOMIC DNA]</scope>
</reference>
<dbReference type="Gene3D" id="3.40.50.1010">
    <property type="entry name" value="5'-nuclease"/>
    <property type="match status" value="1"/>
</dbReference>
<dbReference type="PANTHER" id="PTHR35458">
    <property type="entry name" value="SLR0755 PROTEIN"/>
    <property type="match status" value="1"/>
</dbReference>
<sequence>MAKNRSLNNTAYIDGQNLHMGTAKLIHNSWKIDLARFRLYLTQKYHVTDAYYFLGFIQEENQELYEQIQKAGFILIFKEHNSAMKGKKKGNVDSDIIFLLMKKLYKSEVSGKAVLVSGDGDYKLLVDFLIEEGKLEKLLFPNKKFASSLYKKLGSEYFDCLDNRDIRKKIMKKEKGSLGN</sequence>
<dbReference type="InterPro" id="IPR047140">
    <property type="entry name" value="LabA"/>
</dbReference>
<feature type="domain" description="NYN" evidence="1">
    <location>
        <begin position="12"/>
        <end position="150"/>
    </location>
</feature>
<evidence type="ECO:0000259" key="1">
    <source>
        <dbReference type="Pfam" id="PF01936"/>
    </source>
</evidence>
<dbReference type="AlphaFoldDB" id="A0A2M7TFT8"/>
<organism evidence="2 3">
    <name type="scientific">candidate division WWE3 bacterium CG_4_10_14_0_2_um_filter_41_14</name>
    <dbReference type="NCBI Taxonomy" id="1975072"/>
    <lineage>
        <taxon>Bacteria</taxon>
        <taxon>Katanobacteria</taxon>
    </lineage>
</organism>
<name>A0A2M7TFT8_UNCKA</name>
<proteinExistence type="predicted"/>
<dbReference type="Pfam" id="PF01936">
    <property type="entry name" value="NYN"/>
    <property type="match status" value="1"/>
</dbReference>
<protein>
    <recommendedName>
        <fullName evidence="1">NYN domain-containing protein</fullName>
    </recommendedName>
</protein>
<dbReference type="PANTHER" id="PTHR35458:SF2">
    <property type="entry name" value="SLR0755 PROTEIN"/>
    <property type="match status" value="1"/>
</dbReference>
<evidence type="ECO:0000313" key="2">
    <source>
        <dbReference type="EMBL" id="PIZ44811.1"/>
    </source>
</evidence>
<gene>
    <name evidence="2" type="ORF">COY32_06025</name>
</gene>
<evidence type="ECO:0000313" key="3">
    <source>
        <dbReference type="Proteomes" id="UP000228920"/>
    </source>
</evidence>
<dbReference type="GO" id="GO:0004540">
    <property type="term" value="F:RNA nuclease activity"/>
    <property type="evidence" value="ECO:0007669"/>
    <property type="project" value="InterPro"/>
</dbReference>
<dbReference type="InterPro" id="IPR021139">
    <property type="entry name" value="NYN"/>
</dbReference>
<comment type="caution">
    <text evidence="2">The sequence shown here is derived from an EMBL/GenBank/DDBJ whole genome shotgun (WGS) entry which is preliminary data.</text>
</comment>
<dbReference type="Proteomes" id="UP000228920">
    <property type="component" value="Unassembled WGS sequence"/>
</dbReference>
<accession>A0A2M7TFT8</accession>